<comment type="caution">
    <text evidence="3">The sequence shown here is derived from an EMBL/GenBank/DDBJ whole genome shotgun (WGS) entry which is preliminary data.</text>
</comment>
<name>A0A317Y451_MAIZE</name>
<evidence type="ECO:0000256" key="1">
    <source>
        <dbReference type="SAM" id="MobiDB-lite"/>
    </source>
</evidence>
<proteinExistence type="predicted"/>
<feature type="region of interest" description="Disordered" evidence="1">
    <location>
        <begin position="152"/>
        <end position="236"/>
    </location>
</feature>
<evidence type="ECO:0000313" key="4">
    <source>
        <dbReference type="Proteomes" id="UP000251960"/>
    </source>
</evidence>
<protein>
    <recommendedName>
        <fullName evidence="5">DUF4378 domain-containing protein</fullName>
    </recommendedName>
</protein>
<dbReference type="ExpressionAtlas" id="A0A317Y451">
    <property type="expression patterns" value="baseline and differential"/>
</dbReference>
<evidence type="ECO:0000313" key="3">
    <source>
        <dbReference type="EMBL" id="PWZ53438.1"/>
    </source>
</evidence>
<sequence>MAARGVQAPRRPVTLRDFLELGCDSSSDGFRSYPRRLLPLPPDAAADAVLHLQQQAPPTPRAEAEAAAAQQLLRRSSSSRSPSSLALALFSSSLPGSGSGPAGALARISSISRSFSRRIKEGFWRRHDEGDGDDDYDGDYFDDRDSCGFPSPLVSSCSASDSDESEADVTTAPERNKATASSSTSPSPSPSSADHDRTRTDAAVADGDKAETAAVEDGDSTTGAPSTVGDKQQQLSPVSVLDFAFDDNDGDEEGSDAGTSCSCSSPAFQFQRCTPPAVDLHGTKPQAQLLHKIRRYDGVAQGIDPVDLDARFTAATSESGESADASTRLATTTSSSSTDTSSSSSSSAETTAPQHDDEEAEHQSAERALSPSPSLHYQADQEEPDDEYRLLARLLEHDAAAAECLDDEVARVLVLDFFAEGADRRLTRSAAAGGRPLHDDRSESLLVRAAAAWLRGAGPRWGIGDVARSGKAALDDMERSRRWMCVGEEECDVAADVECDAVDALVDELVTELAIVLPRWPRCDVAVDDDNVLVD</sequence>
<gene>
    <name evidence="3" type="ORF">Zm00014a_021439</name>
    <name evidence="2" type="ORF">Zm00014a_038409</name>
</gene>
<feature type="compositionally biased region" description="Polar residues" evidence="1">
    <location>
        <begin position="220"/>
        <end position="236"/>
    </location>
</feature>
<dbReference type="AlphaFoldDB" id="A0A317Y451"/>
<feature type="compositionally biased region" description="Low complexity" evidence="1">
    <location>
        <begin position="322"/>
        <end position="352"/>
    </location>
</feature>
<reference evidence="3 4" key="1">
    <citation type="journal article" date="2018" name="Nat. Genet.">
        <title>Extensive intraspecific gene order and gene structural variations between Mo17 and other maize genomes.</title>
        <authorList>
            <person name="Sun S."/>
            <person name="Zhou Y."/>
            <person name="Chen J."/>
            <person name="Shi J."/>
            <person name="Zhao H."/>
            <person name="Zhao H."/>
            <person name="Song W."/>
            <person name="Zhang M."/>
            <person name="Cui Y."/>
            <person name="Dong X."/>
            <person name="Liu H."/>
            <person name="Ma X."/>
            <person name="Jiao Y."/>
            <person name="Wang B."/>
            <person name="Wei X."/>
            <person name="Stein J.C."/>
            <person name="Glaubitz J.C."/>
            <person name="Lu F."/>
            <person name="Yu G."/>
            <person name="Liang C."/>
            <person name="Fengler K."/>
            <person name="Li B."/>
            <person name="Rafalski A."/>
            <person name="Schnable P.S."/>
            <person name="Ware D.H."/>
            <person name="Buckler E.S."/>
            <person name="Lai J."/>
        </authorList>
    </citation>
    <scope>NUCLEOTIDE SEQUENCE [LARGE SCALE GENOMIC DNA]</scope>
    <source>
        <strain evidence="4">cv. Missouri 17</strain>
        <tissue evidence="3">Seedling</tissue>
    </source>
</reference>
<dbReference type="PANTHER" id="PTHR33623:SF4">
    <property type="entry name" value="DUF4378 DOMAIN-CONTAINING PROTEIN"/>
    <property type="match status" value="1"/>
</dbReference>
<feature type="region of interest" description="Disordered" evidence="1">
    <location>
        <begin position="54"/>
        <end position="77"/>
    </location>
</feature>
<dbReference type="Proteomes" id="UP000251960">
    <property type="component" value="Chromosome 1"/>
</dbReference>
<accession>A0A3L6D6F9</accession>
<feature type="compositionally biased region" description="Low complexity" evidence="1">
    <location>
        <begin position="65"/>
        <end position="77"/>
    </location>
</feature>
<organism evidence="3">
    <name type="scientific">Zea mays</name>
    <name type="common">Maize</name>
    <dbReference type="NCBI Taxonomy" id="4577"/>
    <lineage>
        <taxon>Eukaryota</taxon>
        <taxon>Viridiplantae</taxon>
        <taxon>Streptophyta</taxon>
        <taxon>Embryophyta</taxon>
        <taxon>Tracheophyta</taxon>
        <taxon>Spermatophyta</taxon>
        <taxon>Magnoliopsida</taxon>
        <taxon>Liliopsida</taxon>
        <taxon>Poales</taxon>
        <taxon>Poaceae</taxon>
        <taxon>PACMAD clade</taxon>
        <taxon>Panicoideae</taxon>
        <taxon>Andropogonodae</taxon>
        <taxon>Andropogoneae</taxon>
        <taxon>Tripsacinae</taxon>
        <taxon>Zea</taxon>
    </lineage>
</organism>
<evidence type="ECO:0000313" key="2">
    <source>
        <dbReference type="EMBL" id="PWZ04145.1"/>
    </source>
</evidence>
<feature type="region of interest" description="Disordered" evidence="1">
    <location>
        <begin position="315"/>
        <end position="383"/>
    </location>
</feature>
<dbReference type="EMBL" id="NCVQ01000827">
    <property type="protein sequence ID" value="PWZ04145.1"/>
    <property type="molecule type" value="Genomic_DNA"/>
</dbReference>
<dbReference type="PANTHER" id="PTHR33623">
    <property type="entry name" value="OS04G0572500 PROTEIN"/>
    <property type="match status" value="1"/>
</dbReference>
<accession>A0A317Y451</accession>
<feature type="compositionally biased region" description="Low complexity" evidence="1">
    <location>
        <begin position="178"/>
        <end position="192"/>
    </location>
</feature>
<dbReference type="EMBL" id="NCVQ01000001">
    <property type="protein sequence ID" value="PWZ53438.1"/>
    <property type="molecule type" value="Genomic_DNA"/>
</dbReference>
<evidence type="ECO:0008006" key="5">
    <source>
        <dbReference type="Google" id="ProtNLM"/>
    </source>
</evidence>
<feature type="compositionally biased region" description="Basic and acidic residues" evidence="1">
    <location>
        <begin position="193"/>
        <end position="211"/>
    </location>
</feature>